<dbReference type="Gene3D" id="1.10.10.10">
    <property type="entry name" value="Winged helix-like DNA-binding domain superfamily/Winged helix DNA-binding domain"/>
    <property type="match status" value="1"/>
</dbReference>
<dbReference type="PANTHER" id="PTHR30185:SF13">
    <property type="entry name" value="LICABCH OPERON REGULATOR-RELATED"/>
    <property type="match status" value="1"/>
</dbReference>
<evidence type="ECO:0000313" key="4">
    <source>
        <dbReference type="EMBL" id="MEW3464751.1"/>
    </source>
</evidence>
<dbReference type="CDD" id="cd00133">
    <property type="entry name" value="PTS_IIB"/>
    <property type="match status" value="1"/>
</dbReference>
<protein>
    <submittedName>
        <fullName evidence="4">Helix-turn-helix domain-containing protein</fullName>
    </submittedName>
</protein>
<reference evidence="4 5" key="1">
    <citation type="submission" date="2024-05" db="EMBL/GenBank/DDBJ databases">
        <title>Human gut microbiome strain richness.</title>
        <authorList>
            <person name="Chen-Liaw A."/>
        </authorList>
    </citation>
    <scope>NUCLEOTIDE SEQUENCE [LARGE SCALE GENOMIC DNA]</scope>
    <source>
        <strain evidence="4 5">J1100102st1_G3_J1100102_180507</strain>
    </source>
</reference>
<accession>A0ABV3M8H9</accession>
<dbReference type="InterPro" id="IPR050661">
    <property type="entry name" value="BglG_antiterminators"/>
</dbReference>
<dbReference type="InterPro" id="IPR007737">
    <property type="entry name" value="Mga_HTH"/>
</dbReference>
<organism evidence="4 5">
    <name type="scientific">Enterococcus entomosocium</name>
    <dbReference type="NCBI Taxonomy" id="3034352"/>
    <lineage>
        <taxon>Bacteria</taxon>
        <taxon>Bacillati</taxon>
        <taxon>Bacillota</taxon>
        <taxon>Bacilli</taxon>
        <taxon>Lactobacillales</taxon>
        <taxon>Enterococcaceae</taxon>
        <taxon>Enterococcus</taxon>
    </lineage>
</organism>
<evidence type="ECO:0000259" key="3">
    <source>
        <dbReference type="Pfam" id="PF05043"/>
    </source>
</evidence>
<keyword evidence="2" id="KW-0804">Transcription</keyword>
<dbReference type="PANTHER" id="PTHR30185">
    <property type="entry name" value="CRYPTIC BETA-GLUCOSIDE BGL OPERON ANTITERMINATOR"/>
    <property type="match status" value="1"/>
</dbReference>
<name>A0ABV3M8H9_9ENTE</name>
<sequence>MERFYPFFGHTLKRDIDLLRFLYLQKRFVPIEEISQALALDRRSIQKSFDTLSKRSLSLQDDPSPLLVAKHGFGLSFIGTKRDYKRLSRQLLEANPFFYLLETLLLQNEINLIQFAADHYFSESTVRKRIYALQKLLAPLGFQLQKQKGTVRLVGSEARIRYFMMVFFWRTFAGLHWPFTGLSQKKCETIAQDFYQNNQIPFNPIELKMTTYILAVTILRFRKGQRISAEAVAIEAPLIGEDLSLFQSLIDEETAIYNHLSSELAEHFFLDENERRFCFLWLASNLDRTFADAQLDAAFSPKKPTTSIQKLLWSMTAFAPKSELTRPCKSRIVNTLLNGLLTVELFGPVDHTLAGYNTAQFLAEHFPDLQKQAEKLVTKTSLYQKEPLKRSGFSLHVAMAWTLILPPATFQQKIKIKLETDLPLAISLTIRELIKAPFQGFYNLDIRDQFIDDDYDLCLSTTPLSETYEKAPVLLINAQVTVPDLLAIHQAIEVFQSQK</sequence>
<dbReference type="EMBL" id="JBFDTB010000001">
    <property type="protein sequence ID" value="MEW3464751.1"/>
    <property type="molecule type" value="Genomic_DNA"/>
</dbReference>
<keyword evidence="1" id="KW-0805">Transcription regulation</keyword>
<comment type="caution">
    <text evidence="4">The sequence shown here is derived from an EMBL/GenBank/DDBJ whole genome shotgun (WGS) entry which is preliminary data.</text>
</comment>
<evidence type="ECO:0000313" key="5">
    <source>
        <dbReference type="Proteomes" id="UP001554047"/>
    </source>
</evidence>
<proteinExistence type="predicted"/>
<feature type="domain" description="Mga helix-turn-helix" evidence="3">
    <location>
        <begin position="84"/>
        <end position="168"/>
    </location>
</feature>
<dbReference type="InterPro" id="IPR036388">
    <property type="entry name" value="WH-like_DNA-bd_sf"/>
</dbReference>
<dbReference type="Pfam" id="PF05043">
    <property type="entry name" value="Mga"/>
    <property type="match status" value="1"/>
</dbReference>
<gene>
    <name evidence="4" type="ORF">AB1I55_01385</name>
</gene>
<evidence type="ECO:0000256" key="1">
    <source>
        <dbReference type="ARBA" id="ARBA00023015"/>
    </source>
</evidence>
<dbReference type="Proteomes" id="UP001554047">
    <property type="component" value="Unassembled WGS sequence"/>
</dbReference>
<dbReference type="RefSeq" id="WP_196044501.1">
    <property type="nucleotide sequence ID" value="NZ_JBDKDV010000001.1"/>
</dbReference>
<keyword evidence="5" id="KW-1185">Reference proteome</keyword>
<evidence type="ECO:0000256" key="2">
    <source>
        <dbReference type="ARBA" id="ARBA00023163"/>
    </source>
</evidence>